<dbReference type="PROSITE" id="PS50297">
    <property type="entry name" value="ANK_REP_REGION"/>
    <property type="match status" value="1"/>
</dbReference>
<keyword evidence="5" id="KW-1185">Reference proteome</keyword>
<evidence type="ECO:0000259" key="3">
    <source>
        <dbReference type="Pfam" id="PF24883"/>
    </source>
</evidence>
<name>A0AAD6ZN62_9AGAR</name>
<dbReference type="EMBL" id="JARIHO010000036">
    <property type="protein sequence ID" value="KAJ7330964.1"/>
    <property type="molecule type" value="Genomic_DNA"/>
</dbReference>
<dbReference type="SMART" id="SM00248">
    <property type="entry name" value="ANK"/>
    <property type="match status" value="2"/>
</dbReference>
<proteinExistence type="predicted"/>
<dbReference type="Pfam" id="PF12796">
    <property type="entry name" value="Ank_2"/>
    <property type="match status" value="1"/>
</dbReference>
<organism evidence="4 5">
    <name type="scientific">Mycena albidolilacea</name>
    <dbReference type="NCBI Taxonomy" id="1033008"/>
    <lineage>
        <taxon>Eukaryota</taxon>
        <taxon>Fungi</taxon>
        <taxon>Dikarya</taxon>
        <taxon>Basidiomycota</taxon>
        <taxon>Agaricomycotina</taxon>
        <taxon>Agaricomycetes</taxon>
        <taxon>Agaricomycetidae</taxon>
        <taxon>Agaricales</taxon>
        <taxon>Marasmiineae</taxon>
        <taxon>Mycenaceae</taxon>
        <taxon>Mycena</taxon>
    </lineage>
</organism>
<dbReference type="SUPFAM" id="SSF52540">
    <property type="entry name" value="P-loop containing nucleoside triphosphate hydrolases"/>
    <property type="match status" value="1"/>
</dbReference>
<evidence type="ECO:0000313" key="5">
    <source>
        <dbReference type="Proteomes" id="UP001218218"/>
    </source>
</evidence>
<keyword evidence="2" id="KW-0040">ANK repeat</keyword>
<evidence type="ECO:0000313" key="4">
    <source>
        <dbReference type="EMBL" id="KAJ7330964.1"/>
    </source>
</evidence>
<sequence>MDPISITGLVISIGQVVQVLFEYGSSVKSATRDTHSLAAELLAVCGVLELIDAQRWGGGTKFDSDQNQPELTQLLATASESVASLQQLLGVDRQSGRVERLLQRAAWPFKQEDVRRQLGRLERVNMCLMMAMTSETMSQNHDLVSALAALRISFDEERNVSRQLRQNQEILDLLQWLSPTRPEEAHSRALAAHHPATSAWFEHGPLPQLLDLDTTVGRVMVIHGKSSSGKTTLLAYLIELLRRRKWQDDGPFPVAYAYCSFSDLASQDPLNTLGAITGQLAVTVPELLEYLQSVLREDMRQRRQRSLTLPHLAAKLVEACRKCKLVFVLVDAINESAYCQRIQRMLFNLASKVPNLRIVATSTASHASFFQPLGPGFIETEIYQGGQIRDIGVFVDSEVRSNPAFSALGDELKEELSRTIFDCADGMFRFARFQLDHLSLQRTFRSVKAALHGMPFGLNEAYAAILRQVPSHSEDFKLLRRSLMWLSFAAIPLHLDQLAEAVTIEEGSTVPDPDNRLGNPAILLDLAQGLLSLDRATGVVMLAHSSIKTFLTSGWIHRAQQESGTDTPTVSAFALSPADAHNAILGACITYLRYHVPMFQNGADSIITRDVLARYPLLPYAAKWPLHVAHMTAREWALAEKGLFATRLSCGASYGWWIRAAEWGYMHEEDYLSTLGGQNIAWHHPHVAALVRTTPPLYYAASFGWADLVVAILKFDAGVDVDACGGLFGSTPLEVAAYRSHLAIVKILLRAGANPTAPNNNNTCALNWVDKSWADEELLELLRGSADARQRVV</sequence>
<dbReference type="PANTHER" id="PTHR10039:SF16">
    <property type="entry name" value="GPI INOSITOL-DEACYLASE"/>
    <property type="match status" value="1"/>
</dbReference>
<protein>
    <recommendedName>
        <fullName evidence="3">Nephrocystin 3-like N-terminal domain-containing protein</fullName>
    </recommendedName>
</protein>
<dbReference type="Gene3D" id="3.40.50.300">
    <property type="entry name" value="P-loop containing nucleotide triphosphate hydrolases"/>
    <property type="match status" value="1"/>
</dbReference>
<dbReference type="InterPro" id="IPR027417">
    <property type="entry name" value="P-loop_NTPase"/>
</dbReference>
<feature type="domain" description="Nephrocystin 3-like N-terminal" evidence="3">
    <location>
        <begin position="213"/>
        <end position="362"/>
    </location>
</feature>
<dbReference type="Proteomes" id="UP001218218">
    <property type="component" value="Unassembled WGS sequence"/>
</dbReference>
<comment type="caution">
    <text evidence="4">The sequence shown here is derived from an EMBL/GenBank/DDBJ whole genome shotgun (WGS) entry which is preliminary data.</text>
</comment>
<dbReference type="InterPro" id="IPR036770">
    <property type="entry name" value="Ankyrin_rpt-contain_sf"/>
</dbReference>
<dbReference type="InterPro" id="IPR002110">
    <property type="entry name" value="Ankyrin_rpt"/>
</dbReference>
<dbReference type="PANTHER" id="PTHR10039">
    <property type="entry name" value="AMELOGENIN"/>
    <property type="match status" value="1"/>
</dbReference>
<dbReference type="SUPFAM" id="SSF48403">
    <property type="entry name" value="Ankyrin repeat"/>
    <property type="match status" value="1"/>
</dbReference>
<evidence type="ECO:0000256" key="2">
    <source>
        <dbReference type="PROSITE-ProRule" id="PRU00023"/>
    </source>
</evidence>
<evidence type="ECO:0000256" key="1">
    <source>
        <dbReference type="ARBA" id="ARBA00022737"/>
    </source>
</evidence>
<dbReference type="PROSITE" id="PS50088">
    <property type="entry name" value="ANK_REPEAT"/>
    <property type="match status" value="1"/>
</dbReference>
<keyword evidence="1" id="KW-0677">Repeat</keyword>
<dbReference type="InterPro" id="IPR056884">
    <property type="entry name" value="NPHP3-like_N"/>
</dbReference>
<dbReference type="AlphaFoldDB" id="A0AAD6ZN62"/>
<dbReference type="Gene3D" id="1.25.40.20">
    <property type="entry name" value="Ankyrin repeat-containing domain"/>
    <property type="match status" value="1"/>
</dbReference>
<feature type="repeat" description="ANK" evidence="2">
    <location>
        <begin position="728"/>
        <end position="760"/>
    </location>
</feature>
<accession>A0AAD6ZN62</accession>
<dbReference type="Pfam" id="PF24883">
    <property type="entry name" value="NPHP3_N"/>
    <property type="match status" value="1"/>
</dbReference>
<reference evidence="4" key="1">
    <citation type="submission" date="2023-03" db="EMBL/GenBank/DDBJ databases">
        <title>Massive genome expansion in bonnet fungi (Mycena s.s.) driven by repeated elements and novel gene families across ecological guilds.</title>
        <authorList>
            <consortium name="Lawrence Berkeley National Laboratory"/>
            <person name="Harder C.B."/>
            <person name="Miyauchi S."/>
            <person name="Viragh M."/>
            <person name="Kuo A."/>
            <person name="Thoen E."/>
            <person name="Andreopoulos B."/>
            <person name="Lu D."/>
            <person name="Skrede I."/>
            <person name="Drula E."/>
            <person name="Henrissat B."/>
            <person name="Morin E."/>
            <person name="Kohler A."/>
            <person name="Barry K."/>
            <person name="LaButti K."/>
            <person name="Morin E."/>
            <person name="Salamov A."/>
            <person name="Lipzen A."/>
            <person name="Mereny Z."/>
            <person name="Hegedus B."/>
            <person name="Baldrian P."/>
            <person name="Stursova M."/>
            <person name="Weitz H."/>
            <person name="Taylor A."/>
            <person name="Grigoriev I.V."/>
            <person name="Nagy L.G."/>
            <person name="Martin F."/>
            <person name="Kauserud H."/>
        </authorList>
    </citation>
    <scope>NUCLEOTIDE SEQUENCE</scope>
    <source>
        <strain evidence="4">CBHHK002</strain>
    </source>
</reference>
<gene>
    <name evidence="4" type="ORF">DFH08DRAFT_882063</name>
</gene>